<dbReference type="InParanoid" id="C3ZKB5"/>
<evidence type="ECO:0000256" key="3">
    <source>
        <dbReference type="ARBA" id="ARBA00022692"/>
    </source>
</evidence>
<keyword evidence="4" id="KW-1133">Transmembrane helix</keyword>
<accession>C3ZKB5</accession>
<organism>
    <name type="scientific">Branchiostoma floridae</name>
    <name type="common">Florida lancelet</name>
    <name type="synonym">Amphioxus</name>
    <dbReference type="NCBI Taxonomy" id="7739"/>
    <lineage>
        <taxon>Eukaryota</taxon>
        <taxon>Metazoa</taxon>
        <taxon>Chordata</taxon>
        <taxon>Cephalochordata</taxon>
        <taxon>Leptocardii</taxon>
        <taxon>Amphioxiformes</taxon>
        <taxon>Branchiostomatidae</taxon>
        <taxon>Branchiostoma</taxon>
    </lineage>
</organism>
<keyword evidence="5" id="KW-0472">Membrane</keyword>
<dbReference type="eggNOG" id="KOG3776">
    <property type="taxonomic scope" value="Eukaryota"/>
</dbReference>
<dbReference type="STRING" id="7739.C3ZKB5"/>
<proteinExistence type="inferred from homology"/>
<evidence type="ECO:0000256" key="4">
    <source>
        <dbReference type="ARBA" id="ARBA00022989"/>
    </source>
</evidence>
<comment type="similarity">
    <text evidence="2">Belongs to the CD36 family.</text>
</comment>
<evidence type="ECO:0000256" key="5">
    <source>
        <dbReference type="ARBA" id="ARBA00023136"/>
    </source>
</evidence>
<evidence type="ECO:0000256" key="6">
    <source>
        <dbReference type="ARBA" id="ARBA00023180"/>
    </source>
</evidence>
<keyword evidence="3" id="KW-0812">Transmembrane</keyword>
<dbReference type="InterPro" id="IPR002159">
    <property type="entry name" value="CD36_fam"/>
</dbReference>
<evidence type="ECO:0000256" key="1">
    <source>
        <dbReference type="ARBA" id="ARBA00004370"/>
    </source>
</evidence>
<comment type="subcellular location">
    <subcellularLocation>
        <location evidence="1">Membrane</location>
    </subcellularLocation>
</comment>
<keyword evidence="6" id="KW-0325">Glycoprotein</keyword>
<dbReference type="AlphaFoldDB" id="C3ZKB5"/>
<dbReference type="GO" id="GO:0016020">
    <property type="term" value="C:membrane"/>
    <property type="evidence" value="ECO:0007669"/>
    <property type="project" value="UniProtKB-SubCell"/>
</dbReference>
<gene>
    <name evidence="7" type="ORF">BRAFLDRAFT_119088</name>
</gene>
<dbReference type="PANTHER" id="PTHR11923">
    <property type="entry name" value="SCAVENGER RECEPTOR CLASS B TYPE-1 SR-B1"/>
    <property type="match status" value="1"/>
</dbReference>
<dbReference type="PANTHER" id="PTHR11923:SF111">
    <property type="entry name" value="LYSOSOME MEMBRANE PROTEIN 2-LIKE"/>
    <property type="match status" value="1"/>
</dbReference>
<dbReference type="EMBL" id="GG666636">
    <property type="protein sequence ID" value="EEN47014.1"/>
    <property type="molecule type" value="Genomic_DNA"/>
</dbReference>
<evidence type="ECO:0000313" key="7">
    <source>
        <dbReference type="EMBL" id="EEN47014.1"/>
    </source>
</evidence>
<sequence length="229" mass="26261">MACTVRCSSRRQLWCGAAGLVCLVGGVVGLCLYRTLLDAFVTQLMALRDGEFVYRRWKDPPYPIYIQFYFFDLLNKDEVLNGAKPAFLEKGPYTYSEVRHKVNVTFHGNDTVSYVDLKSYSFVPRMSAGTQNDTFTSINIAAMTLSEWIENERDLIKDLASLTLSEWIENERGLIKYLASLTLSEWIENERDLIKDLASLTLSEWIENERDLIKYLASLVILPTWIPCS</sequence>
<evidence type="ECO:0000256" key="2">
    <source>
        <dbReference type="ARBA" id="ARBA00010532"/>
    </source>
</evidence>
<name>C3ZKB5_BRAFL</name>
<reference evidence="7" key="1">
    <citation type="journal article" date="2008" name="Nature">
        <title>The amphioxus genome and the evolution of the chordate karyotype.</title>
        <authorList>
            <consortium name="US DOE Joint Genome Institute (JGI-PGF)"/>
            <person name="Putnam N.H."/>
            <person name="Butts T."/>
            <person name="Ferrier D.E.K."/>
            <person name="Furlong R.F."/>
            <person name="Hellsten U."/>
            <person name="Kawashima T."/>
            <person name="Robinson-Rechavi M."/>
            <person name="Shoguchi E."/>
            <person name="Terry A."/>
            <person name="Yu J.-K."/>
            <person name="Benito-Gutierrez E.L."/>
            <person name="Dubchak I."/>
            <person name="Garcia-Fernandez J."/>
            <person name="Gibson-Brown J.J."/>
            <person name="Grigoriev I.V."/>
            <person name="Horton A.C."/>
            <person name="de Jong P.J."/>
            <person name="Jurka J."/>
            <person name="Kapitonov V.V."/>
            <person name="Kohara Y."/>
            <person name="Kuroki Y."/>
            <person name="Lindquist E."/>
            <person name="Lucas S."/>
            <person name="Osoegawa K."/>
            <person name="Pennacchio L.A."/>
            <person name="Salamov A.A."/>
            <person name="Satou Y."/>
            <person name="Sauka-Spengler T."/>
            <person name="Schmutz J."/>
            <person name="Shin-I T."/>
            <person name="Toyoda A."/>
            <person name="Bronner-Fraser M."/>
            <person name="Fujiyama A."/>
            <person name="Holland L.Z."/>
            <person name="Holland P.W.H."/>
            <person name="Satoh N."/>
            <person name="Rokhsar D.S."/>
        </authorList>
    </citation>
    <scope>NUCLEOTIDE SEQUENCE [LARGE SCALE GENOMIC DNA]</scope>
    <source>
        <strain evidence="7">S238N-H82</strain>
        <tissue evidence="7">Testes</tissue>
    </source>
</reference>
<evidence type="ECO:0008006" key="8">
    <source>
        <dbReference type="Google" id="ProtNLM"/>
    </source>
</evidence>
<protein>
    <recommendedName>
        <fullName evidence="8">Scavenger receptor class B member 1</fullName>
    </recommendedName>
</protein>
<dbReference type="Pfam" id="PF01130">
    <property type="entry name" value="CD36"/>
    <property type="match status" value="1"/>
</dbReference>
<dbReference type="PRINTS" id="PR01609">
    <property type="entry name" value="CD36FAMILY"/>
</dbReference>